<evidence type="ECO:0000256" key="4">
    <source>
        <dbReference type="SAM" id="MobiDB-lite"/>
    </source>
</evidence>
<reference evidence="8" key="1">
    <citation type="journal article" date="2019" name="Int. J. Syst. Evol. Microbiol.">
        <title>The Global Catalogue of Microorganisms (GCM) 10K type strain sequencing project: providing services to taxonomists for standard genome sequencing and annotation.</title>
        <authorList>
            <consortium name="The Broad Institute Genomics Platform"/>
            <consortium name="The Broad Institute Genome Sequencing Center for Infectious Disease"/>
            <person name="Wu L."/>
            <person name="Ma J."/>
        </authorList>
    </citation>
    <scope>NUCLEOTIDE SEQUENCE [LARGE SCALE GENOMIC DNA]</scope>
    <source>
        <strain evidence="8">CGMCC 4.7643</strain>
    </source>
</reference>
<evidence type="ECO:0000259" key="6">
    <source>
        <dbReference type="Pfam" id="PF07730"/>
    </source>
</evidence>
<gene>
    <name evidence="7" type="ORF">ACFSYJ_36705</name>
</gene>
<keyword evidence="8" id="KW-1185">Reference proteome</keyword>
<dbReference type="Proteomes" id="UP001597419">
    <property type="component" value="Unassembled WGS sequence"/>
</dbReference>
<proteinExistence type="predicted"/>
<dbReference type="RefSeq" id="WP_345404681.1">
    <property type="nucleotide sequence ID" value="NZ_BAABHG010000017.1"/>
</dbReference>
<dbReference type="Gene3D" id="1.20.5.1930">
    <property type="match status" value="1"/>
</dbReference>
<feature type="transmembrane region" description="Helical" evidence="5">
    <location>
        <begin position="138"/>
        <end position="158"/>
    </location>
</feature>
<feature type="transmembrane region" description="Helical" evidence="5">
    <location>
        <begin position="164"/>
        <end position="186"/>
    </location>
</feature>
<feature type="transmembrane region" description="Helical" evidence="5">
    <location>
        <begin position="111"/>
        <end position="131"/>
    </location>
</feature>
<feature type="transmembrane region" description="Helical" evidence="5">
    <location>
        <begin position="72"/>
        <end position="91"/>
    </location>
</feature>
<feature type="domain" description="Signal transduction histidine kinase subgroup 3 dimerisation and phosphoacceptor" evidence="6">
    <location>
        <begin position="207"/>
        <end position="271"/>
    </location>
</feature>
<comment type="caution">
    <text evidence="7">The sequence shown here is derived from an EMBL/GenBank/DDBJ whole genome shotgun (WGS) entry which is preliminary data.</text>
</comment>
<evidence type="ECO:0000313" key="7">
    <source>
        <dbReference type="EMBL" id="MFD2464207.1"/>
    </source>
</evidence>
<dbReference type="PANTHER" id="PTHR24421:SF63">
    <property type="entry name" value="SENSOR HISTIDINE KINASE DESK"/>
    <property type="match status" value="1"/>
</dbReference>
<evidence type="ECO:0000256" key="3">
    <source>
        <dbReference type="ARBA" id="ARBA00023012"/>
    </source>
</evidence>
<keyword evidence="3" id="KW-0902">Two-component regulatory system</keyword>
<keyword evidence="5" id="KW-0812">Transmembrane</keyword>
<evidence type="ECO:0000256" key="2">
    <source>
        <dbReference type="ARBA" id="ARBA00022777"/>
    </source>
</evidence>
<feature type="transmembrane region" description="Helical" evidence="5">
    <location>
        <begin position="40"/>
        <end position="60"/>
    </location>
</feature>
<dbReference type="PANTHER" id="PTHR24421">
    <property type="entry name" value="NITRATE/NITRITE SENSOR PROTEIN NARX-RELATED"/>
    <property type="match status" value="1"/>
</dbReference>
<organism evidence="7 8">
    <name type="scientific">Amycolatopsis samaneae</name>
    <dbReference type="NCBI Taxonomy" id="664691"/>
    <lineage>
        <taxon>Bacteria</taxon>
        <taxon>Bacillati</taxon>
        <taxon>Actinomycetota</taxon>
        <taxon>Actinomycetes</taxon>
        <taxon>Pseudonocardiales</taxon>
        <taxon>Pseudonocardiaceae</taxon>
        <taxon>Amycolatopsis</taxon>
    </lineage>
</organism>
<keyword evidence="1" id="KW-0808">Transferase</keyword>
<keyword evidence="5" id="KW-1133">Transmembrane helix</keyword>
<name>A0ABW5GUI9_9PSEU</name>
<dbReference type="InterPro" id="IPR036890">
    <property type="entry name" value="HATPase_C_sf"/>
</dbReference>
<sequence length="407" mass="42161">MAKELGTGRWRPSSTGDPADPPLGNGLGRLAGGPVPGLVFAARVGVYGGIAVLAVLPVLAHTASWPARVAGLGYAAGLVAVLLTCLGRLPAPRYVGPALVLQAALGYLPVLQFGAAWSVFSGFFAGGLLLVVRPPVAVPAAALVVAVAGALTGFAGAAGPSATAGLLGAVFTAVTALAVFGLTWSARLAAERTETRRELTRRAVAEERRRFSRDAHDLLGLSLSAITLKGELTNRLIADQPERAMEELAEILDMSRKALADVRSVAAGYRELSLDDECLSAVGVLRAAGVEVLVDRGPLELSTTVATTLATVLREGVTNVIRHSKASWCQLTVRAAGGTAWLVLVNDGVTEDLEGEARTGCGLRNLTYRVGAHGGELSAAIQPDGTHRLSVRVPLTALRPHRPGRAR</sequence>
<dbReference type="EMBL" id="JBHUKU010000025">
    <property type="protein sequence ID" value="MFD2464207.1"/>
    <property type="molecule type" value="Genomic_DNA"/>
</dbReference>
<dbReference type="GO" id="GO:0016301">
    <property type="term" value="F:kinase activity"/>
    <property type="evidence" value="ECO:0007669"/>
    <property type="project" value="UniProtKB-KW"/>
</dbReference>
<evidence type="ECO:0000256" key="1">
    <source>
        <dbReference type="ARBA" id="ARBA00022679"/>
    </source>
</evidence>
<evidence type="ECO:0000313" key="8">
    <source>
        <dbReference type="Proteomes" id="UP001597419"/>
    </source>
</evidence>
<dbReference type="Gene3D" id="3.30.565.10">
    <property type="entry name" value="Histidine kinase-like ATPase, C-terminal domain"/>
    <property type="match status" value="1"/>
</dbReference>
<accession>A0ABW5GUI9</accession>
<keyword evidence="2 7" id="KW-0418">Kinase</keyword>
<dbReference type="SUPFAM" id="SSF55874">
    <property type="entry name" value="ATPase domain of HSP90 chaperone/DNA topoisomerase II/histidine kinase"/>
    <property type="match status" value="1"/>
</dbReference>
<dbReference type="InterPro" id="IPR011712">
    <property type="entry name" value="Sig_transdc_His_kin_sub3_dim/P"/>
</dbReference>
<dbReference type="Pfam" id="PF07730">
    <property type="entry name" value="HisKA_3"/>
    <property type="match status" value="1"/>
</dbReference>
<dbReference type="InterPro" id="IPR050482">
    <property type="entry name" value="Sensor_HK_TwoCompSys"/>
</dbReference>
<keyword evidence="5" id="KW-0472">Membrane</keyword>
<protein>
    <submittedName>
        <fullName evidence="7">Sensor histidine kinase</fullName>
    </submittedName>
</protein>
<evidence type="ECO:0000256" key="5">
    <source>
        <dbReference type="SAM" id="Phobius"/>
    </source>
</evidence>
<feature type="region of interest" description="Disordered" evidence="4">
    <location>
        <begin position="1"/>
        <end position="25"/>
    </location>
</feature>